<proteinExistence type="predicted"/>
<dbReference type="Proteomes" id="UP001187346">
    <property type="component" value="Unassembled WGS sequence"/>
</dbReference>
<evidence type="ECO:0000313" key="2">
    <source>
        <dbReference type="Proteomes" id="UP001187346"/>
    </source>
</evidence>
<accession>A0ABU4F7H7</accession>
<keyword evidence="2" id="KW-1185">Reference proteome</keyword>
<reference evidence="1 2" key="1">
    <citation type="submission" date="2023-10" db="EMBL/GenBank/DDBJ databases">
        <title>Characterization of rhizosphere-enriched actinobacteria from wheat plants lab-grown on chernevaya soil.</title>
        <authorList>
            <person name="Tikhonova E.N."/>
            <person name="Konopkin A."/>
            <person name="Kravchenko I.K."/>
        </authorList>
    </citation>
    <scope>NUCLEOTIDE SEQUENCE [LARGE SCALE GENOMIC DNA]</scope>
    <source>
        <strain evidence="1 2">RR29</strain>
    </source>
</reference>
<sequence>MTTYDDTEANGMNERGALLDFPGADELATAGHVEPLSERALARVLAEVEAAVATEGVAVTTKGANASTKGANGVVVAMPERRLFGRQFGRRRALIGLLTTAAVATGVVTYANSGATSAGTGTHSEARANTVSVFLDDISTVAASQSVSSGKYWRDRTTVGDSYISQSMDQYFVINGKTSKKGQHPDWQLGPKDLDWNGLNQLTTDPAKLLALLQTPPRPKSISPFDQAASLLTESPAGPKLRAGLFKAMAGLKGVKLVGQVKDSTGRGGTAVEFAEAKSVGRVIVDPKTSAILEYTFTWTAGPSKGKVTHHTVLSAGFTDKIG</sequence>
<evidence type="ECO:0000313" key="1">
    <source>
        <dbReference type="EMBL" id="MDV7216549.1"/>
    </source>
</evidence>
<name>A0ABU4F7H7_9ACTN</name>
<comment type="caution">
    <text evidence="1">The sequence shown here is derived from an EMBL/GenBank/DDBJ whole genome shotgun (WGS) entry which is preliminary data.</text>
</comment>
<protein>
    <recommendedName>
        <fullName evidence="3">CU044_5270 family protein</fullName>
    </recommendedName>
</protein>
<dbReference type="RefSeq" id="WP_317771120.1">
    <property type="nucleotide sequence ID" value="NZ_JAWMAJ010000029.1"/>
</dbReference>
<evidence type="ECO:0008006" key="3">
    <source>
        <dbReference type="Google" id="ProtNLM"/>
    </source>
</evidence>
<gene>
    <name evidence="1" type="ORF">R5A26_11360</name>
</gene>
<dbReference type="EMBL" id="JAWMAJ010000029">
    <property type="protein sequence ID" value="MDV7216549.1"/>
    <property type="molecule type" value="Genomic_DNA"/>
</dbReference>
<organism evidence="1 2">
    <name type="scientific">Streptomyces prunicolor</name>
    <dbReference type="NCBI Taxonomy" id="67348"/>
    <lineage>
        <taxon>Bacteria</taxon>
        <taxon>Bacillati</taxon>
        <taxon>Actinomycetota</taxon>
        <taxon>Actinomycetes</taxon>
        <taxon>Kitasatosporales</taxon>
        <taxon>Streptomycetaceae</taxon>
        <taxon>Streptomyces</taxon>
    </lineage>
</organism>